<name>A0A1M6A4B5_9RHOB</name>
<feature type="transmembrane region" description="Helical" evidence="1">
    <location>
        <begin position="20"/>
        <end position="41"/>
    </location>
</feature>
<dbReference type="OrthoDB" id="7847071at2"/>
<accession>A0A1M6A4B5</accession>
<evidence type="ECO:0000256" key="1">
    <source>
        <dbReference type="SAM" id="Phobius"/>
    </source>
</evidence>
<dbReference type="EMBL" id="FQYO01000001">
    <property type="protein sequence ID" value="SHI31296.1"/>
    <property type="molecule type" value="Genomic_DNA"/>
</dbReference>
<evidence type="ECO:0000313" key="3">
    <source>
        <dbReference type="Proteomes" id="UP000184292"/>
    </source>
</evidence>
<reference evidence="2 3" key="1">
    <citation type="submission" date="2016-11" db="EMBL/GenBank/DDBJ databases">
        <authorList>
            <person name="Jaros S."/>
            <person name="Januszkiewicz K."/>
            <person name="Wedrychowicz H."/>
        </authorList>
    </citation>
    <scope>NUCLEOTIDE SEQUENCE [LARGE SCALE GENOMIC DNA]</scope>
    <source>
        <strain evidence="2 3">DSM 100565</strain>
    </source>
</reference>
<keyword evidence="1" id="KW-0472">Membrane</keyword>
<dbReference type="AlphaFoldDB" id="A0A1M6A4B5"/>
<gene>
    <name evidence="2" type="ORF">SAMN05444417_0214</name>
</gene>
<dbReference type="RefSeq" id="WP_073325763.1">
    <property type="nucleotide sequence ID" value="NZ_FQYO01000001.1"/>
</dbReference>
<evidence type="ECO:0000313" key="2">
    <source>
        <dbReference type="EMBL" id="SHI31296.1"/>
    </source>
</evidence>
<organism evidence="2 3">
    <name type="scientific">Wenxinia saemankumensis</name>
    <dbReference type="NCBI Taxonomy" id="1447782"/>
    <lineage>
        <taxon>Bacteria</taxon>
        <taxon>Pseudomonadati</taxon>
        <taxon>Pseudomonadota</taxon>
        <taxon>Alphaproteobacteria</taxon>
        <taxon>Rhodobacterales</taxon>
        <taxon>Roseobacteraceae</taxon>
        <taxon>Wenxinia</taxon>
    </lineage>
</organism>
<protein>
    <recommendedName>
        <fullName evidence="4">Component of SufBCD complex</fullName>
    </recommendedName>
</protein>
<proteinExistence type="predicted"/>
<dbReference type="STRING" id="1447782.SAMN05444417_0214"/>
<feature type="transmembrane region" description="Helical" evidence="1">
    <location>
        <begin position="78"/>
        <end position="99"/>
    </location>
</feature>
<feature type="transmembrane region" description="Helical" evidence="1">
    <location>
        <begin position="146"/>
        <end position="165"/>
    </location>
</feature>
<evidence type="ECO:0008006" key="4">
    <source>
        <dbReference type="Google" id="ProtNLM"/>
    </source>
</evidence>
<sequence>MTWTETLTEVIDTRSFSNLWFWIVVAVTWSSASYFVMGVPFDLIQRAKRQGGQAMQDLQDAARISCNRFLHMADTAGLWLVGFVTFFHSAMLVIAFWYWVEFAQAIELIALPMTLVFELTLRLAREVRERGLEGPELVRKLMRHRFWTQLIGMVALFVTAMFGMYQNLTMSPIPGW</sequence>
<dbReference type="Proteomes" id="UP000184292">
    <property type="component" value="Unassembled WGS sequence"/>
</dbReference>
<keyword evidence="1" id="KW-0812">Transmembrane</keyword>
<keyword evidence="3" id="KW-1185">Reference proteome</keyword>
<keyword evidence="1" id="KW-1133">Transmembrane helix</keyword>